<accession>A0A2H4PB38</accession>
<evidence type="ECO:0000256" key="1">
    <source>
        <dbReference type="SAM" id="Phobius"/>
    </source>
</evidence>
<dbReference type="EMBL" id="MG252693">
    <property type="protein sequence ID" value="ATW59454.1"/>
    <property type="molecule type" value="Genomic_DNA"/>
</dbReference>
<feature type="transmembrane region" description="Helical" evidence="1">
    <location>
        <begin position="7"/>
        <end position="26"/>
    </location>
</feature>
<dbReference type="KEGG" id="vg:54986261"/>
<keyword evidence="3" id="KW-1185">Reference proteome</keyword>
<name>A0A2H4PB38_9CAUD</name>
<organism evidence="2 3">
    <name type="scientific">Lactobacillus phage Lenus</name>
    <dbReference type="NCBI Taxonomy" id="2053682"/>
    <lineage>
        <taxon>Viruses</taxon>
        <taxon>Duplodnaviria</taxon>
        <taxon>Heunggongvirae</taxon>
        <taxon>Uroviricota</taxon>
        <taxon>Caudoviricetes</taxon>
        <taxon>Tybeckvirinae</taxon>
        <taxon>Lenusvirus</taxon>
        <taxon>Lenusvirus lenus</taxon>
    </lineage>
</organism>
<evidence type="ECO:0008006" key="4">
    <source>
        <dbReference type="Google" id="ProtNLM"/>
    </source>
</evidence>
<dbReference type="RefSeq" id="YP_009795884.1">
    <property type="nucleotide sequence ID" value="NC_047897.1"/>
</dbReference>
<keyword evidence="1" id="KW-1133">Transmembrane helix</keyword>
<proteinExistence type="predicted"/>
<evidence type="ECO:0000313" key="3">
    <source>
        <dbReference type="Proteomes" id="UP000241560"/>
    </source>
</evidence>
<sequence>MGFTEALTIAFIVLKLMGVITWSWWLVLLPELIAGALYLIVVLLYVAFGVHVWKGIK</sequence>
<feature type="transmembrane region" description="Helical" evidence="1">
    <location>
        <begin position="32"/>
        <end position="53"/>
    </location>
</feature>
<dbReference type="GeneID" id="54986261"/>
<keyword evidence="1" id="KW-0472">Membrane</keyword>
<protein>
    <recommendedName>
        <fullName evidence="4">Transmembrane fragile-X-F protein</fullName>
    </recommendedName>
</protein>
<reference evidence="2 3" key="1">
    <citation type="submission" date="2017-10" db="EMBL/GenBank/DDBJ databases">
        <title>Isolation and characterisation of Lactobacillus bacteriophages that infect wine-derived L. plantarum strains.</title>
        <authorList>
            <person name="Kyrkou I."/>
            <person name="Hestbjerg Hansen L."/>
        </authorList>
    </citation>
    <scope>NUCLEOTIDE SEQUENCE [LARGE SCALE GENOMIC DNA]</scope>
</reference>
<dbReference type="Proteomes" id="UP000241560">
    <property type="component" value="Segment"/>
</dbReference>
<keyword evidence="1" id="KW-0812">Transmembrane</keyword>
<evidence type="ECO:0000313" key="2">
    <source>
        <dbReference type="EMBL" id="ATW59454.1"/>
    </source>
</evidence>